<keyword evidence="4" id="KW-1185">Reference proteome</keyword>
<dbReference type="Proteomes" id="UP000321558">
    <property type="component" value="Unassembled WGS sequence"/>
</dbReference>
<feature type="domain" description="GFO/IDH/MocA-like oxidoreductase" evidence="2">
    <location>
        <begin position="130"/>
        <end position="255"/>
    </location>
</feature>
<dbReference type="Pfam" id="PF22725">
    <property type="entry name" value="GFO_IDH_MocA_C3"/>
    <property type="match status" value="1"/>
</dbReference>
<dbReference type="OrthoDB" id="9815825at2"/>
<dbReference type="InterPro" id="IPR051450">
    <property type="entry name" value="Gfo/Idh/MocA_Oxidoreductases"/>
</dbReference>
<reference evidence="3 4" key="1">
    <citation type="submission" date="2019-07" db="EMBL/GenBank/DDBJ databases">
        <title>Whole genome shotgun sequence of Oceanobacillus sojae NBRC 105379.</title>
        <authorList>
            <person name="Hosoyama A."/>
            <person name="Uohara A."/>
            <person name="Ohji S."/>
            <person name="Ichikawa N."/>
        </authorList>
    </citation>
    <scope>NUCLEOTIDE SEQUENCE [LARGE SCALE GENOMIC DNA]</scope>
    <source>
        <strain evidence="3 4">NBRC 105379</strain>
    </source>
</reference>
<dbReference type="AlphaFoldDB" id="A0A511ZIM4"/>
<evidence type="ECO:0000259" key="1">
    <source>
        <dbReference type="Pfam" id="PF01408"/>
    </source>
</evidence>
<dbReference type="GO" id="GO:0000166">
    <property type="term" value="F:nucleotide binding"/>
    <property type="evidence" value="ECO:0007669"/>
    <property type="project" value="InterPro"/>
</dbReference>
<sequence length="336" mass="37442">MINVALLSRWHVHADDYAREVKENEHLSVQLVWDEEEERGKKWADELGVPFEVNFQTVLDNPEIDAVVVTTPTSLHKDIIIAAAEHKKHIFTEKILAFTVEECEEIYKTVKANQVKLMVSMPRLTANYYVYAQKAVDKGWLGDLTTIRCRFAHNGAVAAGDGKYGWLPERFFNAAQSGGGALIDLGAHPFYLTNRLAGPAKALQASLHSIRNLGADDNAVVIVEYESGSLGIIETSFLSNGSPFQLELYGTEGTLLIEDEQIRLRSSQFEGSGWIQPEDAQEPLPIPMEQWAAAIQGKSKPTITEEDVIQLTRLNEAAALSQEENRRIELIELLGE</sequence>
<protein>
    <submittedName>
        <fullName evidence="3">Dehydrogenase</fullName>
    </submittedName>
</protein>
<proteinExistence type="predicted"/>
<dbReference type="InterPro" id="IPR055170">
    <property type="entry name" value="GFO_IDH_MocA-like_dom"/>
</dbReference>
<dbReference type="Pfam" id="PF01408">
    <property type="entry name" value="GFO_IDH_MocA"/>
    <property type="match status" value="1"/>
</dbReference>
<dbReference type="SUPFAM" id="SSF51735">
    <property type="entry name" value="NAD(P)-binding Rossmann-fold domains"/>
    <property type="match status" value="1"/>
</dbReference>
<dbReference type="RefSeq" id="WP_147210282.1">
    <property type="nucleotide sequence ID" value="NZ_BJYM01000007.1"/>
</dbReference>
<dbReference type="PANTHER" id="PTHR43377">
    <property type="entry name" value="BILIVERDIN REDUCTASE A"/>
    <property type="match status" value="1"/>
</dbReference>
<gene>
    <name evidence="3" type="ORF">OSO01_20380</name>
</gene>
<accession>A0A511ZIM4</accession>
<comment type="caution">
    <text evidence="3">The sequence shown here is derived from an EMBL/GenBank/DDBJ whole genome shotgun (WGS) entry which is preliminary data.</text>
</comment>
<dbReference type="Gene3D" id="3.40.50.720">
    <property type="entry name" value="NAD(P)-binding Rossmann-like Domain"/>
    <property type="match status" value="1"/>
</dbReference>
<dbReference type="EMBL" id="BJYM01000007">
    <property type="protein sequence ID" value="GEN87299.1"/>
    <property type="molecule type" value="Genomic_DNA"/>
</dbReference>
<dbReference type="InterPro" id="IPR000683">
    <property type="entry name" value="Gfo/Idh/MocA-like_OxRdtase_N"/>
</dbReference>
<name>A0A511ZIM4_9BACI</name>
<evidence type="ECO:0000259" key="2">
    <source>
        <dbReference type="Pfam" id="PF22725"/>
    </source>
</evidence>
<dbReference type="Gene3D" id="3.30.360.10">
    <property type="entry name" value="Dihydrodipicolinate Reductase, domain 2"/>
    <property type="match status" value="1"/>
</dbReference>
<dbReference type="SUPFAM" id="SSF55347">
    <property type="entry name" value="Glyceraldehyde-3-phosphate dehydrogenase-like, C-terminal domain"/>
    <property type="match status" value="1"/>
</dbReference>
<evidence type="ECO:0000313" key="4">
    <source>
        <dbReference type="Proteomes" id="UP000321558"/>
    </source>
</evidence>
<dbReference type="PANTHER" id="PTHR43377:SF1">
    <property type="entry name" value="BILIVERDIN REDUCTASE A"/>
    <property type="match status" value="1"/>
</dbReference>
<feature type="domain" description="Gfo/Idh/MocA-like oxidoreductase N-terminal" evidence="1">
    <location>
        <begin position="15"/>
        <end position="119"/>
    </location>
</feature>
<organism evidence="3 4">
    <name type="scientific">Oceanobacillus sojae</name>
    <dbReference type="NCBI Taxonomy" id="582851"/>
    <lineage>
        <taxon>Bacteria</taxon>
        <taxon>Bacillati</taxon>
        <taxon>Bacillota</taxon>
        <taxon>Bacilli</taxon>
        <taxon>Bacillales</taxon>
        <taxon>Bacillaceae</taxon>
        <taxon>Oceanobacillus</taxon>
    </lineage>
</organism>
<evidence type="ECO:0000313" key="3">
    <source>
        <dbReference type="EMBL" id="GEN87299.1"/>
    </source>
</evidence>
<dbReference type="InterPro" id="IPR036291">
    <property type="entry name" value="NAD(P)-bd_dom_sf"/>
</dbReference>